<gene>
    <name evidence="1" type="ORF">CSOJ01_06843</name>
</gene>
<keyword evidence="2" id="KW-1185">Reference proteome</keyword>
<comment type="caution">
    <text evidence="1">The sequence shown here is derived from an EMBL/GenBank/DDBJ whole genome shotgun (WGS) entry which is preliminary data.</text>
</comment>
<proteinExistence type="predicted"/>
<evidence type="ECO:0000313" key="2">
    <source>
        <dbReference type="Proteomes" id="UP000652219"/>
    </source>
</evidence>
<dbReference type="EMBL" id="WIGN01000099">
    <property type="protein sequence ID" value="KAF6809552.1"/>
    <property type="molecule type" value="Genomic_DNA"/>
</dbReference>
<protein>
    <submittedName>
        <fullName evidence="1">Uncharacterized protein</fullName>
    </submittedName>
</protein>
<accession>A0A8H6MUK6</accession>
<reference evidence="1 2" key="1">
    <citation type="journal article" date="2020" name="Phytopathology">
        <title>Genome Sequence Resources of Colletotrichum truncatum, C. plurivorum, C. musicola, and C. sojae: Four Species Pathogenic to Soybean (Glycine max).</title>
        <authorList>
            <person name="Rogerio F."/>
            <person name="Boufleur T.R."/>
            <person name="Ciampi-Guillardi M."/>
            <person name="Sukno S.A."/>
            <person name="Thon M.R."/>
            <person name="Massola Junior N.S."/>
            <person name="Baroncelli R."/>
        </authorList>
    </citation>
    <scope>NUCLEOTIDE SEQUENCE [LARGE SCALE GENOMIC DNA]</scope>
    <source>
        <strain evidence="1 2">LFN0009</strain>
    </source>
</reference>
<name>A0A8H6MUK6_9PEZI</name>
<organism evidence="1 2">
    <name type="scientific">Colletotrichum sojae</name>
    <dbReference type="NCBI Taxonomy" id="2175907"/>
    <lineage>
        <taxon>Eukaryota</taxon>
        <taxon>Fungi</taxon>
        <taxon>Dikarya</taxon>
        <taxon>Ascomycota</taxon>
        <taxon>Pezizomycotina</taxon>
        <taxon>Sordariomycetes</taxon>
        <taxon>Hypocreomycetidae</taxon>
        <taxon>Glomerellales</taxon>
        <taxon>Glomerellaceae</taxon>
        <taxon>Colletotrichum</taxon>
        <taxon>Colletotrichum orchidearum species complex</taxon>
    </lineage>
</organism>
<dbReference type="Proteomes" id="UP000652219">
    <property type="component" value="Unassembled WGS sequence"/>
</dbReference>
<evidence type="ECO:0000313" key="1">
    <source>
        <dbReference type="EMBL" id="KAF6809552.1"/>
    </source>
</evidence>
<sequence>MWPLDVGKPPTWLDRIPLQTSFHAVANDLPLSASHSKVACLLQQSPTASATRRLTHLHLRAPRPNGVPLLGTA</sequence>
<dbReference type="AlphaFoldDB" id="A0A8H6MUK6"/>